<dbReference type="InterPro" id="IPR036188">
    <property type="entry name" value="FAD/NAD-bd_sf"/>
</dbReference>
<accession>A0ABT6W0J5</accession>
<keyword evidence="2" id="KW-0285">Flavoprotein</keyword>
<dbReference type="RefSeq" id="WP_271325087.1">
    <property type="nucleotide sequence ID" value="NZ_JAAGKO020000022.1"/>
</dbReference>
<dbReference type="EMBL" id="JAAGKO020000022">
    <property type="protein sequence ID" value="MDI5964267.1"/>
    <property type="molecule type" value="Genomic_DNA"/>
</dbReference>
<dbReference type="PANTHER" id="PTHR43004">
    <property type="entry name" value="TRK SYSTEM POTASSIUM UPTAKE PROTEIN"/>
    <property type="match status" value="1"/>
</dbReference>
<comment type="caution">
    <text evidence="5">The sequence shown here is derived from an EMBL/GenBank/DDBJ whole genome shotgun (WGS) entry which is preliminary data.</text>
</comment>
<dbReference type="InterPro" id="IPR050641">
    <property type="entry name" value="RIFMO-like"/>
</dbReference>
<evidence type="ECO:0000256" key="1">
    <source>
        <dbReference type="ARBA" id="ARBA00001974"/>
    </source>
</evidence>
<dbReference type="PRINTS" id="PR00420">
    <property type="entry name" value="RNGMNOXGNASE"/>
</dbReference>
<dbReference type="Gene3D" id="3.50.50.60">
    <property type="entry name" value="FAD/NAD(P)-binding domain"/>
    <property type="match status" value="1"/>
</dbReference>
<reference evidence="5 6" key="1">
    <citation type="submission" date="2023-05" db="EMBL/GenBank/DDBJ databases">
        <title>Streptantibioticus silvisoli sp. nov., acidotolerant actinomycetes 1 from pine litter.</title>
        <authorList>
            <person name="Swiecimska M."/>
            <person name="Golinska P."/>
            <person name="Sangal V."/>
            <person name="Wachnowicz B."/>
            <person name="Goodfellow M."/>
        </authorList>
    </citation>
    <scope>NUCLEOTIDE SEQUENCE [LARGE SCALE GENOMIC DNA]</scope>
    <source>
        <strain evidence="5 6">SL54</strain>
    </source>
</reference>
<evidence type="ECO:0000256" key="3">
    <source>
        <dbReference type="ARBA" id="ARBA00022827"/>
    </source>
</evidence>
<gene>
    <name evidence="5" type="ORF">POF43_016315</name>
</gene>
<evidence type="ECO:0000259" key="4">
    <source>
        <dbReference type="Pfam" id="PF01494"/>
    </source>
</evidence>
<evidence type="ECO:0000256" key="2">
    <source>
        <dbReference type="ARBA" id="ARBA00022630"/>
    </source>
</evidence>
<keyword evidence="5" id="KW-0560">Oxidoreductase</keyword>
<dbReference type="Proteomes" id="UP001156398">
    <property type="component" value="Unassembled WGS sequence"/>
</dbReference>
<evidence type="ECO:0000313" key="6">
    <source>
        <dbReference type="Proteomes" id="UP001156398"/>
    </source>
</evidence>
<keyword evidence="3" id="KW-0274">FAD</keyword>
<dbReference type="Gene3D" id="3.30.70.2450">
    <property type="match status" value="1"/>
</dbReference>
<dbReference type="InterPro" id="IPR002938">
    <property type="entry name" value="FAD-bd"/>
</dbReference>
<comment type="cofactor">
    <cofactor evidence="1">
        <name>FAD</name>
        <dbReference type="ChEBI" id="CHEBI:57692"/>
    </cofactor>
</comment>
<dbReference type="Pfam" id="PF01494">
    <property type="entry name" value="FAD_binding_3"/>
    <property type="match status" value="1"/>
</dbReference>
<organism evidence="5 6">
    <name type="scientific">Streptantibioticus silvisoli</name>
    <dbReference type="NCBI Taxonomy" id="2705255"/>
    <lineage>
        <taxon>Bacteria</taxon>
        <taxon>Bacillati</taxon>
        <taxon>Actinomycetota</taxon>
        <taxon>Actinomycetes</taxon>
        <taxon>Kitasatosporales</taxon>
        <taxon>Streptomycetaceae</taxon>
        <taxon>Streptantibioticus</taxon>
    </lineage>
</organism>
<proteinExistence type="predicted"/>
<evidence type="ECO:0000313" key="5">
    <source>
        <dbReference type="EMBL" id="MDI5964267.1"/>
    </source>
</evidence>
<dbReference type="SUPFAM" id="SSF51905">
    <property type="entry name" value="FAD/NAD(P)-binding domain"/>
    <property type="match status" value="1"/>
</dbReference>
<dbReference type="GO" id="GO:0004497">
    <property type="term" value="F:monooxygenase activity"/>
    <property type="evidence" value="ECO:0007669"/>
    <property type="project" value="UniProtKB-KW"/>
</dbReference>
<name>A0ABT6W0J5_9ACTN</name>
<dbReference type="Gene3D" id="3.40.30.120">
    <property type="match status" value="1"/>
</dbReference>
<dbReference type="PANTHER" id="PTHR43004:SF19">
    <property type="entry name" value="BINDING MONOOXYGENASE, PUTATIVE (JCVI)-RELATED"/>
    <property type="match status" value="1"/>
</dbReference>
<feature type="domain" description="FAD-binding" evidence="4">
    <location>
        <begin position="3"/>
        <end position="368"/>
    </location>
</feature>
<protein>
    <submittedName>
        <fullName evidence="5">FAD-dependent monooxygenase</fullName>
    </submittedName>
</protein>
<keyword evidence="6" id="KW-1185">Reference proteome</keyword>
<keyword evidence="5" id="KW-0503">Monooxygenase</keyword>
<sequence length="556" mass="59627">MTEVDVLVVGAGPVGLTAAVELRRHGVDCRVVDRLPDPVPYAKAVGVQPRTLEVWDAMGLAREVLDAAEPLIGQLGYVNGRTASRLELDLPPDIPYGFAALPQYETERLLAEHLATFGTQVERGTELVSLEQDAEHVRARLALAPGKLEEEVTARYVIGCDGAHSTVRRELGLRFEGDAFPEEYMLGDVEVDWDLPRGYAVRSTHQGDGGTDDLLVCVPLPGERRYRMSMLVPPELSQAPGGGPGDPAGADEVQHGLESRAAPDLADIQQVLDRLAPCPVTASRLRWSSVFRISHRLVDRYGSGRVFVAGDAAHIHPPTGAQGMNTGIQDAYNLAWKLALALKGLAADRLLDSYQAERHPVGAEVVGRTVQHARTGFETDAEDVATVIRREAQLLIGYTDSPIVTPTVPHTDPDDAVPPFPGDRAPDCGGLRGDIATYPVRLFDLLRGGDHTLLLYAAPGADPDPVTAFPDLAALGHRRARGHLTAYTVLAPGLLPDGAPGLPTALRDTAGEFRAAYRPHTAEAFLVRPDGHLGLRCAPTDTAALRDHLSAIFAAV</sequence>